<reference evidence="2 3" key="1">
    <citation type="journal article" date="2024" name="Commun. Biol.">
        <title>Comparative genomic analysis of thermophilic fungi reveals convergent evolutionary adaptations and gene losses.</title>
        <authorList>
            <person name="Steindorff A.S."/>
            <person name="Aguilar-Pontes M.V."/>
            <person name="Robinson A.J."/>
            <person name="Andreopoulos B."/>
            <person name="LaButti K."/>
            <person name="Kuo A."/>
            <person name="Mondo S."/>
            <person name="Riley R."/>
            <person name="Otillar R."/>
            <person name="Haridas S."/>
            <person name="Lipzen A."/>
            <person name="Grimwood J."/>
            <person name="Schmutz J."/>
            <person name="Clum A."/>
            <person name="Reid I.D."/>
            <person name="Moisan M.C."/>
            <person name="Butler G."/>
            <person name="Nguyen T.T.M."/>
            <person name="Dewar K."/>
            <person name="Conant G."/>
            <person name="Drula E."/>
            <person name="Henrissat B."/>
            <person name="Hansel C."/>
            <person name="Singer S."/>
            <person name="Hutchinson M.I."/>
            <person name="de Vries R.P."/>
            <person name="Natvig D.O."/>
            <person name="Powell A.J."/>
            <person name="Tsang A."/>
            <person name="Grigoriev I.V."/>
        </authorList>
    </citation>
    <scope>NUCLEOTIDE SEQUENCE [LARGE SCALE GENOMIC DNA]</scope>
    <source>
        <strain evidence="2 3">CBS 494.80</strain>
    </source>
</reference>
<dbReference type="Proteomes" id="UP001595075">
    <property type="component" value="Unassembled WGS sequence"/>
</dbReference>
<name>A0ABR4C7N4_9HELO</name>
<dbReference type="EMBL" id="JAZHXI010000012">
    <property type="protein sequence ID" value="KAL2065943.1"/>
    <property type="molecule type" value="Genomic_DNA"/>
</dbReference>
<organism evidence="2 3">
    <name type="scientific">Oculimacula yallundae</name>
    <dbReference type="NCBI Taxonomy" id="86028"/>
    <lineage>
        <taxon>Eukaryota</taxon>
        <taxon>Fungi</taxon>
        <taxon>Dikarya</taxon>
        <taxon>Ascomycota</taxon>
        <taxon>Pezizomycotina</taxon>
        <taxon>Leotiomycetes</taxon>
        <taxon>Helotiales</taxon>
        <taxon>Ploettnerulaceae</taxon>
        <taxon>Oculimacula</taxon>
    </lineage>
</organism>
<comment type="caution">
    <text evidence="2">The sequence shown here is derived from an EMBL/GenBank/DDBJ whole genome shotgun (WGS) entry which is preliminary data.</text>
</comment>
<keyword evidence="3" id="KW-1185">Reference proteome</keyword>
<accession>A0ABR4C7N4</accession>
<evidence type="ECO:0000313" key="2">
    <source>
        <dbReference type="EMBL" id="KAL2065943.1"/>
    </source>
</evidence>
<proteinExistence type="predicted"/>
<sequence length="674" mass="74525">MFPDKPDAICEPAGAAKHLSCSSCLDFQICSPSCDFLTTYASLVEMFSNDCTLVDGTPKPLRRETTNSLKRSVRGMKSLMTLKLLSPTLPQSEPWPSSCQGRRSTFGSISPSQQISKVPGKANNPLGLRLSVLPPSHRDTPIYNEPGSPLPGRAYYTSDDLCFCSSPSDCNEGCVFHDLDQGKRSQARKEFVDEDNSHFATNDPISLRRLSGVSGEPRSSGLSFQCSGENPSPSEAAWIGSSLPINHKSQLTRHRSTSSLPIQRNVESWLSDTTSEIDQDVLACATTISPTRAHMIIVNSSRLSKESLPPRKSSLEALSSATYPDNARYSWASSDDSPPSTPTGEREFDDNRAPCPEPQWVFPTRRHDLAMNSPPMSPKVFPDPPADPRFSFSVMSAGIEVDQGQNVASRWSFDSTTSEHKSNVDLMTDLEDFISGFPTNMLLPDTPCISEIRLNFKAATQQHATPTTPRFPDESQNWFPRNSNSVANFSRPRRAAYMTSSQSTPMVQTTAWRSSYISSSTIQPHLSIPSPDLEPLSRIFPDSSDYTRLSLYAHIIAYIFITSLPTTSQPQESSHRRRRDTPYWTTYPLPSKAAAVLDHPRNSNSYTYSSESGLQTRVLALQSNLRKCIFRLMNNMDSSICLPRGEDLESGPAEVMLRAVEEVVRVSEMSGSTV</sequence>
<evidence type="ECO:0000313" key="3">
    <source>
        <dbReference type="Proteomes" id="UP001595075"/>
    </source>
</evidence>
<protein>
    <submittedName>
        <fullName evidence="2">Uncharacterized protein</fullName>
    </submittedName>
</protein>
<gene>
    <name evidence="2" type="ORF">VTL71DRAFT_3613</name>
</gene>
<feature type="region of interest" description="Disordered" evidence="1">
    <location>
        <begin position="327"/>
        <end position="356"/>
    </location>
</feature>
<evidence type="ECO:0000256" key="1">
    <source>
        <dbReference type="SAM" id="MobiDB-lite"/>
    </source>
</evidence>